<dbReference type="InterPro" id="IPR036188">
    <property type="entry name" value="FAD/NAD-bd_sf"/>
</dbReference>
<dbReference type="Proteomes" id="UP000318590">
    <property type="component" value="Unassembled WGS sequence"/>
</dbReference>
<dbReference type="OrthoDB" id="9806601at2"/>
<dbReference type="GO" id="GO:0016491">
    <property type="term" value="F:oxidoreductase activity"/>
    <property type="evidence" value="ECO:0007669"/>
    <property type="project" value="UniProtKB-KW"/>
</dbReference>
<sequence>MSSLRLDRDGRLIIGGVGNIAGPQGAVHRSWPARKLAQIYPELAGTPFEHEWSGAIAMISDHLPKVVSIGPRALSIYGYSGRGIGPGTVFGRAAARALLHGDPTALPLAIAQRRSERFRTLRTLSYEVGATAMHAIRTRRHPFTE</sequence>
<dbReference type="Gene3D" id="3.30.9.10">
    <property type="entry name" value="D-Amino Acid Oxidase, subunit A, domain 2"/>
    <property type="match status" value="1"/>
</dbReference>
<accession>A0A547PNB8</accession>
<dbReference type="EMBL" id="VFSV01000038">
    <property type="protein sequence ID" value="TRD15605.1"/>
    <property type="molecule type" value="Genomic_DNA"/>
</dbReference>
<dbReference type="RefSeq" id="WP_142835751.1">
    <property type="nucleotide sequence ID" value="NZ_VFSV01000038.1"/>
</dbReference>
<evidence type="ECO:0000313" key="3">
    <source>
        <dbReference type="EMBL" id="TRD15605.1"/>
    </source>
</evidence>
<dbReference type="Gene3D" id="3.50.50.60">
    <property type="entry name" value="FAD/NAD(P)-binding domain"/>
    <property type="match status" value="1"/>
</dbReference>
<evidence type="ECO:0000313" key="4">
    <source>
        <dbReference type="Proteomes" id="UP000318590"/>
    </source>
</evidence>
<dbReference type="Pfam" id="PF01266">
    <property type="entry name" value="DAO"/>
    <property type="match status" value="1"/>
</dbReference>
<gene>
    <name evidence="3" type="ORF">FEV53_15750</name>
</gene>
<name>A0A547PNB8_9RHOB</name>
<keyword evidence="1" id="KW-0560">Oxidoreductase</keyword>
<dbReference type="AlphaFoldDB" id="A0A547PNB8"/>
<feature type="domain" description="FAD dependent oxidoreductase" evidence="2">
    <location>
        <begin position="4"/>
        <end position="96"/>
    </location>
</feature>
<comment type="caution">
    <text evidence="3">The sequence shown here is derived from an EMBL/GenBank/DDBJ whole genome shotgun (WGS) entry which is preliminary data.</text>
</comment>
<protein>
    <submittedName>
        <fullName evidence="3">FAD-binding oxidoreductase</fullName>
    </submittedName>
</protein>
<proteinExistence type="predicted"/>
<reference evidence="3 4" key="1">
    <citation type="submission" date="2019-06" db="EMBL/GenBank/DDBJ databases">
        <title>Paenimaribius caenipelagi gen. nov., sp. nov., isolated from a tidal flat.</title>
        <authorList>
            <person name="Yoon J.-H."/>
        </authorList>
    </citation>
    <scope>NUCLEOTIDE SEQUENCE [LARGE SCALE GENOMIC DNA]</scope>
    <source>
        <strain evidence="3 4">JBTF-M29</strain>
    </source>
</reference>
<evidence type="ECO:0000259" key="2">
    <source>
        <dbReference type="Pfam" id="PF01266"/>
    </source>
</evidence>
<evidence type="ECO:0000256" key="1">
    <source>
        <dbReference type="ARBA" id="ARBA00023002"/>
    </source>
</evidence>
<organism evidence="3 4">
    <name type="scientific">Palleronia caenipelagi</name>
    <dbReference type="NCBI Taxonomy" id="2489174"/>
    <lineage>
        <taxon>Bacteria</taxon>
        <taxon>Pseudomonadati</taxon>
        <taxon>Pseudomonadota</taxon>
        <taxon>Alphaproteobacteria</taxon>
        <taxon>Rhodobacterales</taxon>
        <taxon>Roseobacteraceae</taxon>
        <taxon>Palleronia</taxon>
    </lineage>
</organism>
<dbReference type="InterPro" id="IPR006076">
    <property type="entry name" value="FAD-dep_OxRdtase"/>
</dbReference>
<keyword evidence="4" id="KW-1185">Reference proteome</keyword>